<feature type="region of interest" description="Disordered" evidence="1">
    <location>
        <begin position="142"/>
        <end position="165"/>
    </location>
</feature>
<dbReference type="RefSeq" id="WP_284099996.1">
    <property type="nucleotide sequence ID" value="NZ_JARRAF010000005.1"/>
</dbReference>
<evidence type="ECO:0000313" key="2">
    <source>
        <dbReference type="EMBL" id="MDK2123697.1"/>
    </source>
</evidence>
<protein>
    <submittedName>
        <fullName evidence="2">Uncharacterized protein</fullName>
    </submittedName>
</protein>
<proteinExistence type="predicted"/>
<gene>
    <name evidence="2" type="ORF">PZA18_06510</name>
</gene>
<evidence type="ECO:0000313" key="3">
    <source>
        <dbReference type="Proteomes" id="UP001172778"/>
    </source>
</evidence>
<dbReference type="EMBL" id="JARRAF010000005">
    <property type="protein sequence ID" value="MDK2123697.1"/>
    <property type="molecule type" value="Genomic_DNA"/>
</dbReference>
<comment type="caution">
    <text evidence="2">The sequence shown here is derived from an EMBL/GenBank/DDBJ whole genome shotgun (WGS) entry which is preliminary data.</text>
</comment>
<organism evidence="2 3">
    <name type="scientific">Parachitinimonas caeni</name>
    <dbReference type="NCBI Taxonomy" id="3031301"/>
    <lineage>
        <taxon>Bacteria</taxon>
        <taxon>Pseudomonadati</taxon>
        <taxon>Pseudomonadota</taxon>
        <taxon>Betaproteobacteria</taxon>
        <taxon>Neisseriales</taxon>
        <taxon>Chitinibacteraceae</taxon>
        <taxon>Parachitinimonas</taxon>
    </lineage>
</organism>
<dbReference type="Proteomes" id="UP001172778">
    <property type="component" value="Unassembled WGS sequence"/>
</dbReference>
<accession>A0ABT7DUG4</accession>
<reference evidence="2" key="1">
    <citation type="submission" date="2023-03" db="EMBL/GenBank/DDBJ databases">
        <title>Chitinimonas shenzhenensis gen. nov., sp. nov., a novel member of family Burkholderiaceae isolated from activated sludge collected in Shen Zhen, China.</title>
        <authorList>
            <person name="Wang X."/>
        </authorList>
    </citation>
    <scope>NUCLEOTIDE SEQUENCE</scope>
    <source>
        <strain evidence="2">DQS-5</strain>
    </source>
</reference>
<keyword evidence="3" id="KW-1185">Reference proteome</keyword>
<sequence>MTLIEALEQVIDSCWKLERVGSEWLMQEPNSTHSELRITAGKSFGFSLDKSGNNAFPLFKQNSPLEGMNKKCDGIIVTESGQRTDVILIEMKAGKNAAKEAAKQIESANLLIQWLLGLLDLYEHFTGQVTVIGVVSLKPRKTPNRGTTKLSSGEIPKPGKSPSGIPLFVLQNHPKLKTRELLKHLEPAA</sequence>
<evidence type="ECO:0000256" key="1">
    <source>
        <dbReference type="SAM" id="MobiDB-lite"/>
    </source>
</evidence>
<name>A0ABT7DUG4_9NEIS</name>